<dbReference type="GO" id="GO:0005975">
    <property type="term" value="P:carbohydrate metabolic process"/>
    <property type="evidence" value="ECO:0007669"/>
    <property type="project" value="InterPro"/>
</dbReference>
<dbReference type="PANTHER" id="PTHR33886:SF8">
    <property type="entry name" value="UNSATURATED RHAMNOGALACTURONAN HYDROLASE (EUROFUNG)"/>
    <property type="match status" value="1"/>
</dbReference>
<evidence type="ECO:0000313" key="2">
    <source>
        <dbReference type="EMBL" id="MBC8541070.1"/>
    </source>
</evidence>
<reference evidence="2" key="1">
    <citation type="submission" date="2020-08" db="EMBL/GenBank/DDBJ databases">
        <title>Genome public.</title>
        <authorList>
            <person name="Liu C."/>
            <person name="Sun Q."/>
        </authorList>
    </citation>
    <scope>NUCLEOTIDE SEQUENCE</scope>
    <source>
        <strain evidence="2">H8</strain>
    </source>
</reference>
<evidence type="ECO:0000256" key="1">
    <source>
        <dbReference type="ARBA" id="ARBA00022801"/>
    </source>
</evidence>
<dbReference type="InterPro" id="IPR010905">
    <property type="entry name" value="Glyco_hydro_88"/>
</dbReference>
<dbReference type="EMBL" id="JACRSU010000003">
    <property type="protein sequence ID" value="MBC8541070.1"/>
    <property type="molecule type" value="Genomic_DNA"/>
</dbReference>
<dbReference type="GO" id="GO:0016787">
    <property type="term" value="F:hydrolase activity"/>
    <property type="evidence" value="ECO:0007669"/>
    <property type="project" value="UniProtKB-KW"/>
</dbReference>
<gene>
    <name evidence="2" type="ORF">H8698_08810</name>
</gene>
<name>A0A926HZD9_9FIRM</name>
<evidence type="ECO:0000313" key="3">
    <source>
        <dbReference type="Proteomes" id="UP000611762"/>
    </source>
</evidence>
<dbReference type="AlphaFoldDB" id="A0A926HZD9"/>
<comment type="caution">
    <text evidence="2">The sequence shown here is derived from an EMBL/GenBank/DDBJ whole genome shotgun (WGS) entry which is preliminary data.</text>
</comment>
<dbReference type="SUPFAM" id="SSF48208">
    <property type="entry name" value="Six-hairpin glycosidases"/>
    <property type="match status" value="1"/>
</dbReference>
<keyword evidence="1 2" id="KW-0378">Hydrolase</keyword>
<proteinExistence type="predicted"/>
<protein>
    <submittedName>
        <fullName evidence="2">Glycoside hydrolase family 88 protein</fullName>
    </submittedName>
</protein>
<dbReference type="Gene3D" id="1.50.10.10">
    <property type="match status" value="1"/>
</dbReference>
<dbReference type="PANTHER" id="PTHR33886">
    <property type="entry name" value="UNSATURATED RHAMNOGALACTURONAN HYDROLASE (EUROFUNG)"/>
    <property type="match status" value="1"/>
</dbReference>
<sequence length="353" mass="39345">MKPLDMAQNLVLRNQKMHVPSQYYGLLMFYGAAQAAAELESPRFLKKVIGFLDAYPDKTGQMVGNFDSYTAGGNGKAYFTYLDKIGKITLAKDVKERFYAATREYADKTLAAPKSADGILTSAKVGPDKVWIDVVTCVTPFMLFAGLALDNEAYVDFGAEQCFLMYELFLDKENGLLHQCRGFVTGKPEAISKDHWSRGNGWGYVGFADLISYLPKTSRHFEKARNEYVKFTDALLKVQTDGGMWNQELTDKDAWHETSGTALILYGLGAGIRRGILKDERYKKAFQKGINALLGFIDNDFATYNSCPGCLCPKRTGEIAEYLALVPPKDEVHSYGAFILALTEAHRNGMEEI</sequence>
<keyword evidence="3" id="KW-1185">Reference proteome</keyword>
<dbReference type="Proteomes" id="UP000611762">
    <property type="component" value="Unassembled WGS sequence"/>
</dbReference>
<dbReference type="RefSeq" id="WP_249312864.1">
    <property type="nucleotide sequence ID" value="NZ_JACRSU010000003.1"/>
</dbReference>
<dbReference type="Pfam" id="PF07470">
    <property type="entry name" value="Glyco_hydro_88"/>
    <property type="match status" value="1"/>
</dbReference>
<dbReference type="InterPro" id="IPR012341">
    <property type="entry name" value="6hp_glycosidase-like_sf"/>
</dbReference>
<dbReference type="InterPro" id="IPR052043">
    <property type="entry name" value="PolySaccharide_Degr_Enz"/>
</dbReference>
<organism evidence="2 3">
    <name type="scientific">Congzhengia minquanensis</name>
    <dbReference type="NCBI Taxonomy" id="2763657"/>
    <lineage>
        <taxon>Bacteria</taxon>
        <taxon>Bacillati</taxon>
        <taxon>Bacillota</taxon>
        <taxon>Clostridia</taxon>
        <taxon>Eubacteriales</taxon>
        <taxon>Oscillospiraceae</taxon>
        <taxon>Congzhengia</taxon>
    </lineage>
</organism>
<dbReference type="InterPro" id="IPR008928">
    <property type="entry name" value="6-hairpin_glycosidase_sf"/>
</dbReference>
<accession>A0A926HZD9</accession>